<proteinExistence type="predicted"/>
<dbReference type="SMART" id="SM00530">
    <property type="entry name" value="HTH_XRE"/>
    <property type="match status" value="1"/>
</dbReference>
<dbReference type="Proteomes" id="UP000468928">
    <property type="component" value="Unassembled WGS sequence"/>
</dbReference>
<gene>
    <name evidence="2" type="ORF">GV789_13810</name>
    <name evidence="3" type="ORF">GV794_23825</name>
</gene>
<evidence type="ECO:0000313" key="4">
    <source>
        <dbReference type="Proteomes" id="UP000468928"/>
    </source>
</evidence>
<dbReference type="InterPro" id="IPR010982">
    <property type="entry name" value="Lambda_DNA-bd_dom_sf"/>
</dbReference>
<evidence type="ECO:0000259" key="1">
    <source>
        <dbReference type="PROSITE" id="PS50943"/>
    </source>
</evidence>
<dbReference type="SUPFAM" id="SSF47413">
    <property type="entry name" value="lambda repressor-like DNA-binding domains"/>
    <property type="match status" value="1"/>
</dbReference>
<evidence type="ECO:0000313" key="2">
    <source>
        <dbReference type="EMBL" id="NEW45520.1"/>
    </source>
</evidence>
<reference evidence="4 5" key="1">
    <citation type="submission" date="2020-01" db="EMBL/GenBank/DDBJ databases">
        <title>Genetics and antimicrobial susceptibilities of Nocardia species isolated from the soil; a comparison with species isolated from humans.</title>
        <authorList>
            <person name="Carrasco G."/>
            <person name="Monzon S."/>
            <person name="Sansegundo M."/>
            <person name="Garcia E."/>
            <person name="Garrido N."/>
            <person name="Medina M.J."/>
            <person name="Villalon P."/>
            <person name="Ramirez-Arocha A.C."/>
            <person name="Jimenez P."/>
            <person name="Cuesta I."/>
            <person name="Valdezate S."/>
        </authorList>
    </citation>
    <scope>NUCLEOTIDE SEQUENCE [LARGE SCALE GENOMIC DNA]</scope>
    <source>
        <strain evidence="2 4">CNM20110639</strain>
        <strain evidence="3 5">CNM20110649</strain>
    </source>
</reference>
<dbReference type="InterPro" id="IPR043917">
    <property type="entry name" value="DUF5753"/>
</dbReference>
<dbReference type="GO" id="GO:0003677">
    <property type="term" value="F:DNA binding"/>
    <property type="evidence" value="ECO:0007669"/>
    <property type="project" value="InterPro"/>
</dbReference>
<dbReference type="PROSITE" id="PS50943">
    <property type="entry name" value="HTH_CROC1"/>
    <property type="match status" value="1"/>
</dbReference>
<dbReference type="InterPro" id="IPR001387">
    <property type="entry name" value="Cro/C1-type_HTH"/>
</dbReference>
<dbReference type="EMBL" id="JAAGUX010000060">
    <property type="protein sequence ID" value="NEW58650.1"/>
    <property type="molecule type" value="Genomic_DNA"/>
</dbReference>
<dbReference type="Pfam" id="PF13560">
    <property type="entry name" value="HTH_31"/>
    <property type="match status" value="1"/>
</dbReference>
<organism evidence="2 4">
    <name type="scientific">Nocardia cyriacigeorgica</name>
    <dbReference type="NCBI Taxonomy" id="135487"/>
    <lineage>
        <taxon>Bacteria</taxon>
        <taxon>Bacillati</taxon>
        <taxon>Actinomycetota</taxon>
        <taxon>Actinomycetes</taxon>
        <taxon>Mycobacteriales</taxon>
        <taxon>Nocardiaceae</taxon>
        <taxon>Nocardia</taxon>
    </lineage>
</organism>
<dbReference type="EMBL" id="JAAGUZ010000032">
    <property type="protein sequence ID" value="NEW45520.1"/>
    <property type="molecule type" value="Genomic_DNA"/>
</dbReference>
<dbReference type="AlphaFoldDB" id="A0A6P1D9F4"/>
<name>A0A6P1D9F4_9NOCA</name>
<protein>
    <submittedName>
        <fullName evidence="2">Helix-turn-helix domain-containing protein</fullName>
    </submittedName>
</protein>
<comment type="caution">
    <text evidence="2">The sequence shown here is derived from an EMBL/GenBank/DDBJ whole genome shotgun (WGS) entry which is preliminary data.</text>
</comment>
<sequence length="291" mass="33056">MAPSSPVVARWELSYRTRKRREELGITSPQVAKALRFSTTYWPKIERDQRILPEDKLKKLLQLLEFSDDEQAELIELRTLARQRGWWSEYEGIFPEEQLRLWGMEYGAEEISAVDAVLVPGLLQTEEYARAIITADTAFIRQIEVQQRVEARMRRQERLSDAEPLRLNVVVSEAVLRQQTGGPGVLRRQLLHIVDMINRYPATIDFRVLPFSSRTGAIGGCSTIHILDFARPQLPTVGWAEVPGYGELVEDTGRIRDMSSVFGHLQRESLSPEGSLGLLEKLAAELDSAGE</sequence>
<evidence type="ECO:0000313" key="3">
    <source>
        <dbReference type="EMBL" id="NEW58650.1"/>
    </source>
</evidence>
<feature type="domain" description="HTH cro/C1-type" evidence="1">
    <location>
        <begin position="18"/>
        <end position="71"/>
    </location>
</feature>
<dbReference type="Pfam" id="PF19054">
    <property type="entry name" value="DUF5753"/>
    <property type="match status" value="1"/>
</dbReference>
<evidence type="ECO:0000313" key="5">
    <source>
        <dbReference type="Proteomes" id="UP000470876"/>
    </source>
</evidence>
<accession>A0A6P1D9F4</accession>
<keyword evidence="5" id="KW-1185">Reference proteome</keyword>
<dbReference type="Proteomes" id="UP000470876">
    <property type="component" value="Unassembled WGS sequence"/>
</dbReference>
<dbReference type="Gene3D" id="1.10.260.40">
    <property type="entry name" value="lambda repressor-like DNA-binding domains"/>
    <property type="match status" value="1"/>
</dbReference>